<dbReference type="PANTHER" id="PTHR11601">
    <property type="entry name" value="CYSTEINE DESULFURYLASE FAMILY MEMBER"/>
    <property type="match status" value="1"/>
</dbReference>
<keyword evidence="4 10" id="KW-0808">Transferase</keyword>
<dbReference type="InterPro" id="IPR015424">
    <property type="entry name" value="PyrdxlP-dep_Trfase"/>
</dbReference>
<dbReference type="PANTHER" id="PTHR11601:SF34">
    <property type="entry name" value="CYSTEINE DESULFURASE"/>
    <property type="match status" value="1"/>
</dbReference>
<evidence type="ECO:0000256" key="3">
    <source>
        <dbReference type="ARBA" id="ARBA00012239"/>
    </source>
</evidence>
<dbReference type="NCBIfam" id="NF010611">
    <property type="entry name" value="PRK14012.1"/>
    <property type="match status" value="1"/>
</dbReference>
<dbReference type="GO" id="GO:0046872">
    <property type="term" value="F:metal ion binding"/>
    <property type="evidence" value="ECO:0007669"/>
    <property type="project" value="UniProtKB-KW"/>
</dbReference>
<evidence type="ECO:0000256" key="7">
    <source>
        <dbReference type="ARBA" id="ARBA00023004"/>
    </source>
</evidence>
<dbReference type="Gene3D" id="3.40.640.10">
    <property type="entry name" value="Type I PLP-dependent aspartate aminotransferase-like (Major domain)"/>
    <property type="match status" value="1"/>
</dbReference>
<dbReference type="SUPFAM" id="SSF53383">
    <property type="entry name" value="PLP-dependent transferases"/>
    <property type="match status" value="1"/>
</dbReference>
<protein>
    <recommendedName>
        <fullName evidence="3">cysteine desulfurase</fullName>
        <ecNumber evidence="3">2.8.1.7</ecNumber>
    </recommendedName>
</protein>
<keyword evidence="5" id="KW-0479">Metal-binding</keyword>
<dbReference type="GO" id="GO:0005829">
    <property type="term" value="C:cytosol"/>
    <property type="evidence" value="ECO:0007669"/>
    <property type="project" value="TreeGrafter"/>
</dbReference>
<keyword evidence="7" id="KW-0408">Iron</keyword>
<dbReference type="Proteomes" id="UP000054495">
    <property type="component" value="Unassembled WGS sequence"/>
</dbReference>
<keyword evidence="10" id="KW-0032">Aminotransferase</keyword>
<evidence type="ECO:0000256" key="8">
    <source>
        <dbReference type="ARBA" id="ARBA00023014"/>
    </source>
</evidence>
<name>A0A0D6MCG2_9BILA</name>
<comment type="cofactor">
    <cofactor evidence="1">
        <name>pyridoxal 5'-phosphate</name>
        <dbReference type="ChEBI" id="CHEBI:597326"/>
    </cofactor>
</comment>
<dbReference type="GO" id="GO:0051536">
    <property type="term" value="F:iron-sulfur cluster binding"/>
    <property type="evidence" value="ECO:0007669"/>
    <property type="project" value="UniProtKB-KW"/>
</dbReference>
<accession>A0A0D6MCG2</accession>
<evidence type="ECO:0000313" key="10">
    <source>
        <dbReference type="EMBL" id="EPB78857.1"/>
    </source>
</evidence>
<dbReference type="GO" id="GO:0031071">
    <property type="term" value="F:cysteine desulfurase activity"/>
    <property type="evidence" value="ECO:0007669"/>
    <property type="project" value="UniProtKB-EC"/>
</dbReference>
<keyword evidence="11" id="KW-1185">Reference proteome</keyword>
<organism evidence="10 11">
    <name type="scientific">Ancylostoma ceylanicum</name>
    <dbReference type="NCBI Taxonomy" id="53326"/>
    <lineage>
        <taxon>Eukaryota</taxon>
        <taxon>Metazoa</taxon>
        <taxon>Ecdysozoa</taxon>
        <taxon>Nematoda</taxon>
        <taxon>Chromadorea</taxon>
        <taxon>Rhabditida</taxon>
        <taxon>Rhabditina</taxon>
        <taxon>Rhabditomorpha</taxon>
        <taxon>Strongyloidea</taxon>
        <taxon>Ancylostomatidae</taxon>
        <taxon>Ancylostomatinae</taxon>
        <taxon>Ancylostoma</taxon>
    </lineage>
</organism>
<dbReference type="GO" id="GO:0005739">
    <property type="term" value="C:mitochondrion"/>
    <property type="evidence" value="ECO:0007669"/>
    <property type="project" value="TreeGrafter"/>
</dbReference>
<evidence type="ECO:0000259" key="9">
    <source>
        <dbReference type="Pfam" id="PF00266"/>
    </source>
</evidence>
<evidence type="ECO:0000256" key="4">
    <source>
        <dbReference type="ARBA" id="ARBA00022679"/>
    </source>
</evidence>
<evidence type="ECO:0000313" key="11">
    <source>
        <dbReference type="Proteomes" id="UP000054495"/>
    </source>
</evidence>
<sequence>MLAGRCVGSMTRICVRAFATPAVDPVAPAPIYLDVQATSPMDPRVVDAMLPYMVNDYGNPHSRTHAYGWAAEAAVEKARAQVAALIKADPREIVFTSGATEANNIAIKGVAKFQRHTGKDHVITLQTEHKCVLDSCRQLETEGFKVTYLPVDHGGRVDLKELEQAITPKTSLVSVMSVNNEIGVIQPIKEIGEMCRSKKVVFHTDAAQAAGKIPLDVNDLKADLMSISGHKIYGPKGVGAIYVRRRPRVRLEAQMSGGGQERGIRSGTLPTALCVGLGEACRIATEEMEMDEAHIQRLSKMLIDGIQSKCSEIIQNGDPKHAYPGCVNLSFAYVEGESLLMALKSVALSSGSACTSASLEPSYVLRAIGTGEDLAHSSIRESVVFATHAIDTETANIGKEAAKITASFTIMLYGNKRKVQHTINLCVKEVERLRELSPLWEMVQEGIDLKSIQWTQH</sequence>
<dbReference type="GO" id="GO:0005634">
    <property type="term" value="C:nucleus"/>
    <property type="evidence" value="ECO:0007669"/>
    <property type="project" value="TreeGrafter"/>
</dbReference>
<evidence type="ECO:0000256" key="2">
    <source>
        <dbReference type="ARBA" id="ARBA00006490"/>
    </source>
</evidence>
<dbReference type="GO" id="GO:0016226">
    <property type="term" value="P:iron-sulfur cluster assembly"/>
    <property type="evidence" value="ECO:0007669"/>
    <property type="project" value="TreeGrafter"/>
</dbReference>
<dbReference type="InterPro" id="IPR015421">
    <property type="entry name" value="PyrdxlP-dep_Trfase_major"/>
</dbReference>
<dbReference type="InterPro" id="IPR000192">
    <property type="entry name" value="Aminotrans_V_dom"/>
</dbReference>
<feature type="domain" description="Aminotransferase class V" evidence="9">
    <location>
        <begin position="31"/>
        <end position="387"/>
    </location>
</feature>
<keyword evidence="8" id="KW-0411">Iron-sulfur</keyword>
<dbReference type="AlphaFoldDB" id="A0A0D6MCG2"/>
<evidence type="ECO:0000256" key="1">
    <source>
        <dbReference type="ARBA" id="ARBA00001933"/>
    </source>
</evidence>
<evidence type="ECO:0000256" key="5">
    <source>
        <dbReference type="ARBA" id="ARBA00022723"/>
    </source>
</evidence>
<keyword evidence="6" id="KW-0663">Pyridoxal phosphate</keyword>
<dbReference type="EC" id="2.8.1.7" evidence="3"/>
<dbReference type="Gene3D" id="3.90.1150.10">
    <property type="entry name" value="Aspartate Aminotransferase, domain 1"/>
    <property type="match status" value="2"/>
</dbReference>
<dbReference type="EMBL" id="KE124804">
    <property type="protein sequence ID" value="EPB78857.1"/>
    <property type="molecule type" value="Genomic_DNA"/>
</dbReference>
<comment type="similarity">
    <text evidence="2">Belongs to the class-V pyridoxal-phosphate-dependent aminotransferase family. NifS/IscS subfamily.</text>
</comment>
<dbReference type="Pfam" id="PF00266">
    <property type="entry name" value="Aminotran_5"/>
    <property type="match status" value="1"/>
</dbReference>
<dbReference type="InterPro" id="IPR015422">
    <property type="entry name" value="PyrdxlP-dep_Trfase_small"/>
</dbReference>
<dbReference type="FunFam" id="3.40.640.10:FF:000003">
    <property type="entry name" value="Cysteine desulfurase IscS"/>
    <property type="match status" value="1"/>
</dbReference>
<gene>
    <name evidence="10" type="ORF">ANCCEY_02034</name>
</gene>
<evidence type="ECO:0000256" key="6">
    <source>
        <dbReference type="ARBA" id="ARBA00022898"/>
    </source>
</evidence>
<reference evidence="10 11" key="1">
    <citation type="submission" date="2013-05" db="EMBL/GenBank/DDBJ databases">
        <title>Draft genome of the parasitic nematode Anyclostoma ceylanicum.</title>
        <authorList>
            <person name="Mitreva M."/>
        </authorList>
    </citation>
    <scope>NUCLEOTIDE SEQUENCE [LARGE SCALE GENOMIC DNA]</scope>
</reference>
<proteinExistence type="inferred from homology"/>
<dbReference type="GO" id="GO:0008483">
    <property type="term" value="F:transaminase activity"/>
    <property type="evidence" value="ECO:0007669"/>
    <property type="project" value="UniProtKB-KW"/>
</dbReference>